<proteinExistence type="predicted"/>
<gene>
    <name evidence="2" type="ORF">HRJ53_09070</name>
</gene>
<comment type="caution">
    <text evidence="2">The sequence shown here is derived from an EMBL/GenBank/DDBJ whole genome shotgun (WGS) entry which is preliminary data.</text>
</comment>
<reference evidence="2" key="1">
    <citation type="submission" date="2020-06" db="EMBL/GenBank/DDBJ databases">
        <title>Legume-microbial interactions unlock mineral nutrients during tropical forest succession.</title>
        <authorList>
            <person name="Epihov D.Z."/>
        </authorList>
    </citation>
    <scope>NUCLEOTIDE SEQUENCE [LARGE SCALE GENOMIC DNA]</scope>
    <source>
        <strain evidence="2">Pan2503</strain>
    </source>
</reference>
<sequence>MADADVDWQFRHEIDDGGDPGSDSLHAAAQPADRPRQCHLRPANQIGGGFHAPRRLHHRYASLDRIKQAWQPGRKKVWQKAERLTPLGAVPPSDA</sequence>
<accession>A0A7V8NQ48</accession>
<organism evidence="2 3">
    <name type="scientific">Candidatus Acidiferrum panamense</name>
    <dbReference type="NCBI Taxonomy" id="2741543"/>
    <lineage>
        <taxon>Bacteria</taxon>
        <taxon>Pseudomonadati</taxon>
        <taxon>Acidobacteriota</taxon>
        <taxon>Terriglobia</taxon>
        <taxon>Candidatus Acidiferrales</taxon>
        <taxon>Candidatus Acidiferrum</taxon>
    </lineage>
</organism>
<keyword evidence="3" id="KW-1185">Reference proteome</keyword>
<feature type="region of interest" description="Disordered" evidence="1">
    <location>
        <begin position="1"/>
        <end position="39"/>
    </location>
</feature>
<protein>
    <submittedName>
        <fullName evidence="2">Uncharacterized protein</fullName>
    </submittedName>
</protein>
<dbReference type="Proteomes" id="UP000567293">
    <property type="component" value="Unassembled WGS sequence"/>
</dbReference>
<evidence type="ECO:0000313" key="3">
    <source>
        <dbReference type="Proteomes" id="UP000567293"/>
    </source>
</evidence>
<evidence type="ECO:0000256" key="1">
    <source>
        <dbReference type="SAM" id="MobiDB-lite"/>
    </source>
</evidence>
<name>A0A7V8NQ48_9BACT</name>
<evidence type="ECO:0000313" key="2">
    <source>
        <dbReference type="EMBL" id="MBA0085135.1"/>
    </source>
</evidence>
<dbReference type="EMBL" id="JACDQQ010000877">
    <property type="protein sequence ID" value="MBA0085135.1"/>
    <property type="molecule type" value="Genomic_DNA"/>
</dbReference>
<dbReference type="AlphaFoldDB" id="A0A7V8NQ48"/>